<reference evidence="1 2" key="1">
    <citation type="submission" date="2018-11" db="EMBL/GenBank/DDBJ databases">
        <authorList>
            <person name="Ye M.-Q."/>
            <person name="Du Z.-J."/>
        </authorList>
    </citation>
    <scope>NUCLEOTIDE SEQUENCE [LARGE SCALE GENOMIC DNA]</scope>
    <source>
        <strain evidence="1 2">U0105</strain>
    </source>
</reference>
<dbReference type="PANTHER" id="PTHR30348">
    <property type="entry name" value="UNCHARACTERIZED PROTEIN YECE"/>
    <property type="match status" value="1"/>
</dbReference>
<dbReference type="EMBL" id="RPOK01000001">
    <property type="protein sequence ID" value="RPJ68841.1"/>
    <property type="molecule type" value="Genomic_DNA"/>
</dbReference>
<protein>
    <submittedName>
        <fullName evidence="1">DUF72 domain-containing protein</fullName>
    </submittedName>
</protein>
<evidence type="ECO:0000313" key="1">
    <source>
        <dbReference type="EMBL" id="RPJ68841.1"/>
    </source>
</evidence>
<dbReference type="AlphaFoldDB" id="A0A3N5YR44"/>
<comment type="caution">
    <text evidence="1">The sequence shown here is derived from an EMBL/GenBank/DDBJ whole genome shotgun (WGS) entry which is preliminary data.</text>
</comment>
<dbReference type="Proteomes" id="UP000275281">
    <property type="component" value="Unassembled WGS sequence"/>
</dbReference>
<keyword evidence="2" id="KW-1185">Reference proteome</keyword>
<dbReference type="InterPro" id="IPR002763">
    <property type="entry name" value="DUF72"/>
</dbReference>
<gene>
    <name evidence="1" type="ORF">DRW07_03845</name>
</gene>
<proteinExistence type="predicted"/>
<dbReference type="Pfam" id="PF01904">
    <property type="entry name" value="DUF72"/>
    <property type="match status" value="1"/>
</dbReference>
<dbReference type="Gene3D" id="3.20.20.410">
    <property type="entry name" value="Protein of unknown function UPF0759"/>
    <property type="match status" value="1"/>
</dbReference>
<dbReference type="InterPro" id="IPR036520">
    <property type="entry name" value="UPF0759_sf"/>
</dbReference>
<name>A0A3N5YR44_9ALTE</name>
<dbReference type="OrthoDB" id="9780310at2"/>
<sequence>MWTHPKWHQNWFGTAKAGLADYAQQCSSVEGNTSFYQTPTQERAQQWASVVPADFRFTLKLPREITHNHKLNSVKDILAAFWHAIVPMQSKLGALMAQLPASFGPEHLPQLRQFIEHYHLPVPLAVEVRHLAFFAKGAEERALNRLLVENKVNRVIMDTRALFATPPQSHLEEEVQQKKPRVPVNVIATGGQPIVRFVGGNTAAINEQKLLPWITKCHQWRQQGKTPFVFIHCPDNADAPALLRRFITLYNSSYPDASLPELSFASEVQASLL</sequence>
<dbReference type="SUPFAM" id="SSF117396">
    <property type="entry name" value="TM1631-like"/>
    <property type="match status" value="1"/>
</dbReference>
<organism evidence="1 2">
    <name type="scientific">Alteromonas sediminis</name>
    <dbReference type="NCBI Taxonomy" id="2259342"/>
    <lineage>
        <taxon>Bacteria</taxon>
        <taxon>Pseudomonadati</taxon>
        <taxon>Pseudomonadota</taxon>
        <taxon>Gammaproteobacteria</taxon>
        <taxon>Alteromonadales</taxon>
        <taxon>Alteromonadaceae</taxon>
        <taxon>Alteromonas/Salinimonas group</taxon>
        <taxon>Alteromonas</taxon>
    </lineage>
</organism>
<evidence type="ECO:0000313" key="2">
    <source>
        <dbReference type="Proteomes" id="UP000275281"/>
    </source>
</evidence>
<dbReference type="PANTHER" id="PTHR30348:SF9">
    <property type="entry name" value="UPF0759 PROTEIN YECE"/>
    <property type="match status" value="1"/>
</dbReference>
<accession>A0A3N5YR44</accession>